<evidence type="ECO:0000259" key="3">
    <source>
        <dbReference type="PROSITE" id="PS51186"/>
    </source>
</evidence>
<dbReference type="Pfam" id="PF00583">
    <property type="entry name" value="Acetyltransf_1"/>
    <property type="match status" value="1"/>
</dbReference>
<comment type="caution">
    <text evidence="4">The sequence shown here is derived from an EMBL/GenBank/DDBJ whole genome shotgun (WGS) entry which is preliminary data.</text>
</comment>
<sequence>MAGVLRELVLDDATLAALLVIEASQPHGMSKYQLVGVLSDTTRCVLGVYLPATAQQAELLTGFVVVARGPFEAEVEAITVHAEQRGRGIGQQLLKGALLRAGDWHRESGLERLLLEVRADNVSARALYVRAGFCEDGIRKRYYPATDGRREDAVLMSCPLS</sequence>
<reference evidence="4 5" key="1">
    <citation type="submission" date="2019-07" db="EMBL/GenBank/DDBJ databases">
        <title>Diversity of Bacteria from Kongsfjorden, Arctic.</title>
        <authorList>
            <person name="Yu Y."/>
        </authorList>
    </citation>
    <scope>NUCLEOTIDE SEQUENCE [LARGE SCALE GENOMIC DNA]</scope>
    <source>
        <strain evidence="4 5">SM1923</strain>
    </source>
</reference>
<dbReference type="EMBL" id="VNFH01000010">
    <property type="protein sequence ID" value="TVU68462.1"/>
    <property type="molecule type" value="Genomic_DNA"/>
</dbReference>
<evidence type="ECO:0000313" key="5">
    <source>
        <dbReference type="Proteomes" id="UP000319941"/>
    </source>
</evidence>
<evidence type="ECO:0000256" key="2">
    <source>
        <dbReference type="ARBA" id="ARBA00023315"/>
    </source>
</evidence>
<keyword evidence="2" id="KW-0012">Acyltransferase</keyword>
<dbReference type="STRING" id="553385.GCA_000591415_01705"/>
<dbReference type="GO" id="GO:0016747">
    <property type="term" value="F:acyltransferase activity, transferring groups other than amino-acyl groups"/>
    <property type="evidence" value="ECO:0007669"/>
    <property type="project" value="InterPro"/>
</dbReference>
<dbReference type="AlphaFoldDB" id="A0A558HH56"/>
<dbReference type="PANTHER" id="PTHR43420:SF44">
    <property type="entry name" value="ACETYLTRANSFERASE YPEA"/>
    <property type="match status" value="1"/>
</dbReference>
<dbReference type="CDD" id="cd04301">
    <property type="entry name" value="NAT_SF"/>
    <property type="match status" value="1"/>
</dbReference>
<dbReference type="PROSITE" id="PS51186">
    <property type="entry name" value="GNAT"/>
    <property type="match status" value="1"/>
</dbReference>
<keyword evidence="1 4" id="KW-0808">Transferase</keyword>
<dbReference type="SUPFAM" id="SSF55729">
    <property type="entry name" value="Acyl-CoA N-acyltransferases (Nat)"/>
    <property type="match status" value="1"/>
</dbReference>
<feature type="domain" description="N-acetyltransferase" evidence="3">
    <location>
        <begin position="3"/>
        <end position="161"/>
    </location>
</feature>
<dbReference type="InterPro" id="IPR050680">
    <property type="entry name" value="YpeA/RimI_acetyltransf"/>
</dbReference>
<dbReference type="Proteomes" id="UP000319941">
    <property type="component" value="Unassembled WGS sequence"/>
</dbReference>
<evidence type="ECO:0000313" key="4">
    <source>
        <dbReference type="EMBL" id="TVU68462.1"/>
    </source>
</evidence>
<protein>
    <submittedName>
        <fullName evidence="4">GNAT family N-acetyltransferase</fullName>
    </submittedName>
</protein>
<accession>A0A558HH56</accession>
<dbReference type="InterPro" id="IPR016181">
    <property type="entry name" value="Acyl_CoA_acyltransferase"/>
</dbReference>
<evidence type="ECO:0000256" key="1">
    <source>
        <dbReference type="ARBA" id="ARBA00022679"/>
    </source>
</evidence>
<dbReference type="InterPro" id="IPR000182">
    <property type="entry name" value="GNAT_dom"/>
</dbReference>
<proteinExistence type="predicted"/>
<dbReference type="Gene3D" id="3.40.630.30">
    <property type="match status" value="1"/>
</dbReference>
<keyword evidence="5" id="KW-1185">Reference proteome</keyword>
<organism evidence="4 5">
    <name type="scientific">Cobetia crustatorum</name>
    <dbReference type="NCBI Taxonomy" id="553385"/>
    <lineage>
        <taxon>Bacteria</taxon>
        <taxon>Pseudomonadati</taxon>
        <taxon>Pseudomonadota</taxon>
        <taxon>Gammaproteobacteria</taxon>
        <taxon>Oceanospirillales</taxon>
        <taxon>Halomonadaceae</taxon>
        <taxon>Cobetia</taxon>
    </lineage>
</organism>
<dbReference type="PANTHER" id="PTHR43420">
    <property type="entry name" value="ACETYLTRANSFERASE"/>
    <property type="match status" value="1"/>
</dbReference>
<name>A0A558HH56_9GAMM</name>
<gene>
    <name evidence="4" type="ORF">FQP86_13990</name>
</gene>
<dbReference type="OrthoDB" id="9796919at2"/>